<gene>
    <name evidence="1" type="ORF">BV25DRAFT_1828151</name>
</gene>
<dbReference type="EMBL" id="MU277221">
    <property type="protein sequence ID" value="KAI0060062.1"/>
    <property type="molecule type" value="Genomic_DNA"/>
</dbReference>
<evidence type="ECO:0000313" key="1">
    <source>
        <dbReference type="EMBL" id="KAI0060062.1"/>
    </source>
</evidence>
<sequence>MDLQFPRSSRHTRTPTSPWIGIGRSDALDASAQIASMLMVLHNTALTLCAAGAALCIAAVLYRLRRKPGLPFFPGPQGLPILGNLFDLPTETEWVTYRNWGKEFDSDVVHAEVLGSHIVVINSAKVANELFEKRSSLYSDRPPLVALNKLLKVDWIMGFQPYGQMWRTYRKAIHEHFNIAAVQQYKPLQLKCTHQLLRTLLDSPEGFMDHIRHLGGQTILSIAYGIDVKPRNDPFVATAEETLHSVSLASRIDGSLFDMIPWLIRMPSWFPLARFKKVAEEREHFSVSMIEDPYTFVKKAMAQGTAAPSVASSMIGQLDSQSSDLEKLMSKTLPGNIYLGGADTTVAALQSFVLAMVLYPDARRKAQQELDTVIGRDRLPDFQDEESLPYVTALVKEVLRWRPVAPLGIPHSLVADDVYDGHLIPAGSMVFGNAWAMLHDPTIFPDPEAFKPEHFLGHASDLFPEVAFGFGRRVCPGQHMARTSVWIAVASVLAAFDISPAVDEYGREIKAEENYASGIVSYPAPFPCRITPRSPLARELIMATLHETS</sequence>
<organism evidence="1 2">
    <name type="scientific">Artomyces pyxidatus</name>
    <dbReference type="NCBI Taxonomy" id="48021"/>
    <lineage>
        <taxon>Eukaryota</taxon>
        <taxon>Fungi</taxon>
        <taxon>Dikarya</taxon>
        <taxon>Basidiomycota</taxon>
        <taxon>Agaricomycotina</taxon>
        <taxon>Agaricomycetes</taxon>
        <taxon>Russulales</taxon>
        <taxon>Auriscalpiaceae</taxon>
        <taxon>Artomyces</taxon>
    </lineage>
</organism>
<comment type="caution">
    <text evidence="1">The sequence shown here is derived from an EMBL/GenBank/DDBJ whole genome shotgun (WGS) entry which is preliminary data.</text>
</comment>
<proteinExistence type="predicted"/>
<evidence type="ECO:0000313" key="2">
    <source>
        <dbReference type="Proteomes" id="UP000814140"/>
    </source>
</evidence>
<reference evidence="1" key="2">
    <citation type="journal article" date="2022" name="New Phytol.">
        <title>Evolutionary transition to the ectomycorrhizal habit in the genomes of a hyperdiverse lineage of mushroom-forming fungi.</title>
        <authorList>
            <person name="Looney B."/>
            <person name="Miyauchi S."/>
            <person name="Morin E."/>
            <person name="Drula E."/>
            <person name="Courty P.E."/>
            <person name="Kohler A."/>
            <person name="Kuo A."/>
            <person name="LaButti K."/>
            <person name="Pangilinan J."/>
            <person name="Lipzen A."/>
            <person name="Riley R."/>
            <person name="Andreopoulos W."/>
            <person name="He G."/>
            <person name="Johnson J."/>
            <person name="Nolan M."/>
            <person name="Tritt A."/>
            <person name="Barry K.W."/>
            <person name="Grigoriev I.V."/>
            <person name="Nagy L.G."/>
            <person name="Hibbett D."/>
            <person name="Henrissat B."/>
            <person name="Matheny P.B."/>
            <person name="Labbe J."/>
            <person name="Martin F.M."/>
        </authorList>
    </citation>
    <scope>NUCLEOTIDE SEQUENCE</scope>
    <source>
        <strain evidence="1">HHB10654</strain>
    </source>
</reference>
<protein>
    <submittedName>
        <fullName evidence="1">Cytochrome P450</fullName>
    </submittedName>
</protein>
<accession>A0ACB8SV40</accession>
<keyword evidence="2" id="KW-1185">Reference proteome</keyword>
<dbReference type="Proteomes" id="UP000814140">
    <property type="component" value="Unassembled WGS sequence"/>
</dbReference>
<reference evidence="1" key="1">
    <citation type="submission" date="2021-03" db="EMBL/GenBank/DDBJ databases">
        <authorList>
            <consortium name="DOE Joint Genome Institute"/>
            <person name="Ahrendt S."/>
            <person name="Looney B.P."/>
            <person name="Miyauchi S."/>
            <person name="Morin E."/>
            <person name="Drula E."/>
            <person name="Courty P.E."/>
            <person name="Chicoki N."/>
            <person name="Fauchery L."/>
            <person name="Kohler A."/>
            <person name="Kuo A."/>
            <person name="Labutti K."/>
            <person name="Pangilinan J."/>
            <person name="Lipzen A."/>
            <person name="Riley R."/>
            <person name="Andreopoulos W."/>
            <person name="He G."/>
            <person name="Johnson J."/>
            <person name="Barry K.W."/>
            <person name="Grigoriev I.V."/>
            <person name="Nagy L."/>
            <person name="Hibbett D."/>
            <person name="Henrissat B."/>
            <person name="Matheny P.B."/>
            <person name="Labbe J."/>
            <person name="Martin F."/>
        </authorList>
    </citation>
    <scope>NUCLEOTIDE SEQUENCE</scope>
    <source>
        <strain evidence="1">HHB10654</strain>
    </source>
</reference>
<name>A0ACB8SV40_9AGAM</name>